<dbReference type="PROSITE" id="PS50053">
    <property type="entry name" value="UBIQUITIN_2"/>
    <property type="match status" value="4"/>
</dbReference>
<name>A0A914HJM6_GLORO</name>
<feature type="domain" description="Ubiquitin-like" evidence="7">
    <location>
        <begin position="398"/>
        <end position="462"/>
    </location>
</feature>
<dbReference type="Pfam" id="PF00240">
    <property type="entry name" value="ubiquitin"/>
    <property type="match status" value="4"/>
</dbReference>
<organism evidence="8 9">
    <name type="scientific">Globodera rostochiensis</name>
    <name type="common">Golden nematode worm</name>
    <name type="synonym">Heterodera rostochiensis</name>
    <dbReference type="NCBI Taxonomy" id="31243"/>
    <lineage>
        <taxon>Eukaryota</taxon>
        <taxon>Metazoa</taxon>
        <taxon>Ecdysozoa</taxon>
        <taxon>Nematoda</taxon>
        <taxon>Chromadorea</taxon>
        <taxon>Rhabditida</taxon>
        <taxon>Tylenchina</taxon>
        <taxon>Tylenchomorpha</taxon>
        <taxon>Tylenchoidea</taxon>
        <taxon>Heteroderidae</taxon>
        <taxon>Heteroderinae</taxon>
        <taxon>Globodera</taxon>
    </lineage>
</organism>
<dbReference type="Pfam" id="PF00441">
    <property type="entry name" value="Acyl-CoA_dh_1"/>
    <property type="match status" value="1"/>
</dbReference>
<dbReference type="Gene3D" id="1.20.140.10">
    <property type="entry name" value="Butyryl-CoA Dehydrogenase, subunit A, domain 3"/>
    <property type="match status" value="1"/>
</dbReference>
<dbReference type="InterPro" id="IPR000626">
    <property type="entry name" value="Ubiquitin-like_dom"/>
</dbReference>
<evidence type="ECO:0000313" key="9">
    <source>
        <dbReference type="WBParaSite" id="Gr19_v10_g1750.t1"/>
    </source>
</evidence>
<keyword evidence="4" id="KW-0274">FAD</keyword>
<feature type="chain" id="PRO_5037138989" evidence="6">
    <location>
        <begin position="23"/>
        <end position="940"/>
    </location>
</feature>
<accession>A0A914HJM6</accession>
<dbReference type="Gene3D" id="2.40.110.10">
    <property type="entry name" value="Butyryl-CoA Dehydrogenase, subunit A, domain 2"/>
    <property type="match status" value="1"/>
</dbReference>
<dbReference type="PANTHER" id="PTHR43884">
    <property type="entry name" value="ACYL-COA DEHYDROGENASE"/>
    <property type="match status" value="1"/>
</dbReference>
<dbReference type="SUPFAM" id="SSF54236">
    <property type="entry name" value="Ubiquitin-like"/>
    <property type="match status" value="5"/>
</dbReference>
<protein>
    <submittedName>
        <fullName evidence="9">Ubiquitin-like domain-containing protein</fullName>
    </submittedName>
</protein>
<keyword evidence="6" id="KW-0732">Signal</keyword>
<evidence type="ECO:0000313" key="8">
    <source>
        <dbReference type="Proteomes" id="UP000887572"/>
    </source>
</evidence>
<dbReference type="SUPFAM" id="SSF56645">
    <property type="entry name" value="Acyl-CoA dehydrogenase NM domain-like"/>
    <property type="match status" value="1"/>
</dbReference>
<dbReference type="FunFam" id="1.20.140.10:FF:000011">
    <property type="entry name" value="Medium-chain specific acyl-CoA dehydrogenase, mitochondrial"/>
    <property type="match status" value="1"/>
</dbReference>
<dbReference type="InterPro" id="IPR037069">
    <property type="entry name" value="AcylCoA_DH/ox_N_sf"/>
</dbReference>
<evidence type="ECO:0000256" key="2">
    <source>
        <dbReference type="ARBA" id="ARBA00009347"/>
    </source>
</evidence>
<dbReference type="InterPro" id="IPR009075">
    <property type="entry name" value="AcylCo_DH/oxidase_C"/>
</dbReference>
<dbReference type="InterPro" id="IPR029071">
    <property type="entry name" value="Ubiquitin-like_domsf"/>
</dbReference>
<reference evidence="9" key="1">
    <citation type="submission" date="2022-11" db="UniProtKB">
        <authorList>
            <consortium name="WormBaseParasite"/>
        </authorList>
    </citation>
    <scope>IDENTIFICATION</scope>
</reference>
<evidence type="ECO:0000256" key="3">
    <source>
        <dbReference type="ARBA" id="ARBA00022630"/>
    </source>
</evidence>
<dbReference type="InterPro" id="IPR046373">
    <property type="entry name" value="Acyl-CoA_Oxase/DH_mid-dom_sf"/>
</dbReference>
<dbReference type="CDD" id="cd17039">
    <property type="entry name" value="Ubl_ubiquitin_like"/>
    <property type="match status" value="2"/>
</dbReference>
<comment type="similarity">
    <text evidence="2">Belongs to the acyl-CoA dehydrogenase family.</text>
</comment>
<evidence type="ECO:0000256" key="6">
    <source>
        <dbReference type="SAM" id="SignalP"/>
    </source>
</evidence>
<feature type="domain" description="Ubiquitin-like" evidence="7">
    <location>
        <begin position="478"/>
        <end position="541"/>
    </location>
</feature>
<dbReference type="Proteomes" id="UP000887572">
    <property type="component" value="Unplaced"/>
</dbReference>
<evidence type="ECO:0000256" key="5">
    <source>
        <dbReference type="ARBA" id="ARBA00023002"/>
    </source>
</evidence>
<dbReference type="PANTHER" id="PTHR43884:SF12">
    <property type="entry name" value="ISOVALERYL-COA DEHYDROGENASE, MITOCHONDRIAL-RELATED"/>
    <property type="match status" value="1"/>
</dbReference>
<sequence>MKFILQFLLGIGILWNISGGNGMHIFVKTLAGKTFSLELEDGRRLYDYNIPNGSTIGMLTQPAAEDGRRLLLVMVPQPAAEDGLRLSLGMVPQPAAEDGLRLSLGMVPQPAAEDGRRVSLGMVPQPAAEDGLRLSLGMVPQPAAEDGLRLSLGMVPQPAAEDGLRLSLGMVPQPAAEDGLRLSLGMVPQPAAEDGLRLSLGMVPQPAAEDGRRLSLGMVPQPAAEDGRRLSLGMVTHPAAEDGRRLSLGMVTHPAAEYDKEGIPISAQRLFFKGIRLREDLTMADYDIRWNDSIIYMIPQPLMPSEEMQILVKNKANDKMIGLKVKCTDTVLNVQWMIKAIEGIPVSKQALSFKTKRFETNRFETKRLIYPHQTLAQYNIRENWSIIEMEVKHAGYSYEVPMVIMNNKKIKLEVYGWNTIHNVMKKIQEKEDIPLIEQQLLLYDGSPVKDDITLAGYIIENNWNGYFRLLLHQPPITYEIMVRTSGGKMMKLEVHDWNTVRNVMKKIQEKEGIPISAHLFFNGIQLKEYLTMADYDIRKESLGRVLDLTMVYGLFVAILGDRTDPQTELLAQPWHHCCKVCAEEAGHVQRAKHFVHNDVIPSASHFDSTGEFPWPWVRRAHALGLMNTGMPAENGGIGLPLKAKIGIFESIAYGDIGLGTTLMVSELSQQPLLYAGTSEQKQKYLGPMLEQPLLAAFAVTEPDAGSDVSNVGSPTAVSQTAPDPDAPAKDAFTGFIVERNTPGLSVGEKERNMGQRCCDNRMLFLENVKVPVANAVGRIGGGFRLTMRAFDRTRPVVASMACGLQQRALDEATKYAMERRTFGKPIIEYQGVSFKLAEMAMHLEASKGIVKQAAKKVDAQAEDAVYFASMAKCFACDAAFQAASNAVQIFGGNGFNESFPVEKLLRDSKTLQIYGGTSEIQRLVIARELRKKYTMTSSQL</sequence>
<comment type="cofactor">
    <cofactor evidence="1">
        <name>FAD</name>
        <dbReference type="ChEBI" id="CHEBI:57692"/>
    </cofactor>
</comment>
<evidence type="ECO:0000259" key="7">
    <source>
        <dbReference type="PROSITE" id="PS50053"/>
    </source>
</evidence>
<keyword evidence="5" id="KW-0560">Oxidoreductase</keyword>
<feature type="signal peptide" evidence="6">
    <location>
        <begin position="1"/>
        <end position="22"/>
    </location>
</feature>
<proteinExistence type="inferred from homology"/>
<dbReference type="AlphaFoldDB" id="A0A914HJM6"/>
<dbReference type="GO" id="GO:0003995">
    <property type="term" value="F:acyl-CoA dehydrogenase activity"/>
    <property type="evidence" value="ECO:0007669"/>
    <property type="project" value="UniProtKB-ARBA"/>
</dbReference>
<dbReference type="InterPro" id="IPR013786">
    <property type="entry name" value="AcylCoA_DH/ox_N"/>
</dbReference>
<dbReference type="WBParaSite" id="Gr19_v10_g1750.t1">
    <property type="protein sequence ID" value="Gr19_v10_g1750.t1"/>
    <property type="gene ID" value="Gr19_v10_g1750"/>
</dbReference>
<keyword evidence="8" id="KW-1185">Reference proteome</keyword>
<dbReference type="SMART" id="SM00213">
    <property type="entry name" value="UBQ"/>
    <property type="match status" value="3"/>
</dbReference>
<keyword evidence="3" id="KW-0285">Flavoprotein</keyword>
<evidence type="ECO:0000256" key="4">
    <source>
        <dbReference type="ARBA" id="ARBA00022827"/>
    </source>
</evidence>
<evidence type="ECO:0000256" key="1">
    <source>
        <dbReference type="ARBA" id="ARBA00001974"/>
    </source>
</evidence>
<dbReference type="GO" id="GO:0050660">
    <property type="term" value="F:flavin adenine dinucleotide binding"/>
    <property type="evidence" value="ECO:0007669"/>
    <property type="project" value="InterPro"/>
</dbReference>
<feature type="domain" description="Ubiquitin-like" evidence="7">
    <location>
        <begin position="308"/>
        <end position="395"/>
    </location>
</feature>
<dbReference type="SUPFAM" id="SSF47203">
    <property type="entry name" value="Acyl-CoA dehydrogenase C-terminal domain-like"/>
    <property type="match status" value="1"/>
</dbReference>
<dbReference type="InterPro" id="IPR009100">
    <property type="entry name" value="AcylCoA_DH/oxidase_NM_dom_sf"/>
</dbReference>
<dbReference type="Gene3D" id="1.10.540.10">
    <property type="entry name" value="Acyl-CoA dehydrogenase/oxidase, N-terminal domain"/>
    <property type="match status" value="1"/>
</dbReference>
<feature type="domain" description="Ubiquitin-like" evidence="7">
    <location>
        <begin position="257"/>
        <end position="301"/>
    </location>
</feature>
<dbReference type="Gene3D" id="3.10.20.90">
    <property type="entry name" value="Phosphatidylinositol 3-kinase Catalytic Subunit, Chain A, domain 1"/>
    <property type="match status" value="4"/>
</dbReference>
<dbReference type="InterPro" id="IPR036250">
    <property type="entry name" value="AcylCo_DH-like_C"/>
</dbReference>
<dbReference type="Pfam" id="PF02771">
    <property type="entry name" value="Acyl-CoA_dh_N"/>
    <property type="match status" value="1"/>
</dbReference>